<dbReference type="InParanoid" id="A0A2P5EGB0"/>
<dbReference type="AlphaFoldDB" id="A0A2P5EGB0"/>
<dbReference type="EMBL" id="JXTC01000160">
    <property type="protein sequence ID" value="PON84578.1"/>
    <property type="molecule type" value="Genomic_DNA"/>
</dbReference>
<dbReference type="OrthoDB" id="10406812at2759"/>
<sequence>MERQSFNDVSRSYPPDREHDREPAQTIRDQIDKRWTKFSYGILDSGWPNWQCGFSKAAPHK</sequence>
<name>A0A2P5EGB0_TREOI</name>
<comment type="caution">
    <text evidence="2">The sequence shown here is derived from an EMBL/GenBank/DDBJ whole genome shotgun (WGS) entry which is preliminary data.</text>
</comment>
<proteinExistence type="predicted"/>
<feature type="region of interest" description="Disordered" evidence="1">
    <location>
        <begin position="1"/>
        <end position="28"/>
    </location>
</feature>
<keyword evidence="3" id="KW-1185">Reference proteome</keyword>
<dbReference type="Proteomes" id="UP000237000">
    <property type="component" value="Unassembled WGS sequence"/>
</dbReference>
<feature type="compositionally biased region" description="Basic and acidic residues" evidence="1">
    <location>
        <begin position="14"/>
        <end position="28"/>
    </location>
</feature>
<evidence type="ECO:0000313" key="2">
    <source>
        <dbReference type="EMBL" id="PON84578.1"/>
    </source>
</evidence>
<accession>A0A2P5EGB0</accession>
<organism evidence="2 3">
    <name type="scientific">Trema orientale</name>
    <name type="common">Charcoal tree</name>
    <name type="synonym">Celtis orientalis</name>
    <dbReference type="NCBI Taxonomy" id="63057"/>
    <lineage>
        <taxon>Eukaryota</taxon>
        <taxon>Viridiplantae</taxon>
        <taxon>Streptophyta</taxon>
        <taxon>Embryophyta</taxon>
        <taxon>Tracheophyta</taxon>
        <taxon>Spermatophyta</taxon>
        <taxon>Magnoliopsida</taxon>
        <taxon>eudicotyledons</taxon>
        <taxon>Gunneridae</taxon>
        <taxon>Pentapetalae</taxon>
        <taxon>rosids</taxon>
        <taxon>fabids</taxon>
        <taxon>Rosales</taxon>
        <taxon>Cannabaceae</taxon>
        <taxon>Trema</taxon>
    </lineage>
</organism>
<evidence type="ECO:0000256" key="1">
    <source>
        <dbReference type="SAM" id="MobiDB-lite"/>
    </source>
</evidence>
<protein>
    <submittedName>
        <fullName evidence="2">Uncharacterized protein</fullName>
    </submittedName>
</protein>
<gene>
    <name evidence="2" type="ORF">TorRG33x02_196450</name>
</gene>
<feature type="compositionally biased region" description="Polar residues" evidence="1">
    <location>
        <begin position="1"/>
        <end position="10"/>
    </location>
</feature>
<reference evidence="3" key="1">
    <citation type="submission" date="2016-06" db="EMBL/GenBank/DDBJ databases">
        <title>Parallel loss of symbiosis genes in relatives of nitrogen-fixing non-legume Parasponia.</title>
        <authorList>
            <person name="Van Velzen R."/>
            <person name="Holmer R."/>
            <person name="Bu F."/>
            <person name="Rutten L."/>
            <person name="Van Zeijl A."/>
            <person name="Liu W."/>
            <person name="Santuari L."/>
            <person name="Cao Q."/>
            <person name="Sharma T."/>
            <person name="Shen D."/>
            <person name="Roswanjaya Y."/>
            <person name="Wardhani T."/>
            <person name="Kalhor M.S."/>
            <person name="Jansen J."/>
            <person name="Van den Hoogen J."/>
            <person name="Gungor B."/>
            <person name="Hartog M."/>
            <person name="Hontelez J."/>
            <person name="Verver J."/>
            <person name="Yang W.-C."/>
            <person name="Schijlen E."/>
            <person name="Repin R."/>
            <person name="Schilthuizen M."/>
            <person name="Schranz E."/>
            <person name="Heidstra R."/>
            <person name="Miyata K."/>
            <person name="Fedorova E."/>
            <person name="Kohlen W."/>
            <person name="Bisseling T."/>
            <person name="Smit S."/>
            <person name="Geurts R."/>
        </authorList>
    </citation>
    <scope>NUCLEOTIDE SEQUENCE [LARGE SCALE GENOMIC DNA]</scope>
    <source>
        <strain evidence="3">cv. RG33-2</strain>
    </source>
</reference>
<evidence type="ECO:0000313" key="3">
    <source>
        <dbReference type="Proteomes" id="UP000237000"/>
    </source>
</evidence>